<keyword evidence="7" id="KW-1185">Reference proteome</keyword>
<dbReference type="GO" id="GO:0046306">
    <property type="term" value="P:alkanesulfonate catabolic process"/>
    <property type="evidence" value="ECO:0007669"/>
    <property type="project" value="TreeGrafter"/>
</dbReference>
<dbReference type="SUPFAM" id="SSF51679">
    <property type="entry name" value="Bacterial luciferase-like"/>
    <property type="match status" value="1"/>
</dbReference>
<evidence type="ECO:0000256" key="3">
    <source>
        <dbReference type="ARBA" id="ARBA00023002"/>
    </source>
</evidence>
<dbReference type="InterPro" id="IPR050172">
    <property type="entry name" value="SsuD_RutA_monooxygenase"/>
</dbReference>
<name>A0A2T0QXN1_9ACTN</name>
<comment type="caution">
    <text evidence="6">The sequence shown here is derived from an EMBL/GenBank/DDBJ whole genome shotgun (WGS) entry which is preliminary data.</text>
</comment>
<organism evidence="6 7">
    <name type="scientific">Kineococcus rhizosphaerae</name>
    <dbReference type="NCBI Taxonomy" id="559628"/>
    <lineage>
        <taxon>Bacteria</taxon>
        <taxon>Bacillati</taxon>
        <taxon>Actinomycetota</taxon>
        <taxon>Actinomycetes</taxon>
        <taxon>Kineosporiales</taxon>
        <taxon>Kineosporiaceae</taxon>
        <taxon>Kineococcus</taxon>
    </lineage>
</organism>
<evidence type="ECO:0000256" key="2">
    <source>
        <dbReference type="ARBA" id="ARBA00022643"/>
    </source>
</evidence>
<dbReference type="RefSeq" id="WP_170127456.1">
    <property type="nucleotide sequence ID" value="NZ_PVZF01000015.1"/>
</dbReference>
<dbReference type="InterPro" id="IPR011251">
    <property type="entry name" value="Luciferase-like_dom"/>
</dbReference>
<dbReference type="Pfam" id="PF00296">
    <property type="entry name" value="Bac_luciferase"/>
    <property type="match status" value="1"/>
</dbReference>
<keyword evidence="1" id="KW-0285">Flavoprotein</keyword>
<evidence type="ECO:0000259" key="5">
    <source>
        <dbReference type="Pfam" id="PF00296"/>
    </source>
</evidence>
<dbReference type="Gene3D" id="3.20.20.30">
    <property type="entry name" value="Luciferase-like domain"/>
    <property type="match status" value="1"/>
</dbReference>
<dbReference type="PANTHER" id="PTHR42847">
    <property type="entry name" value="ALKANESULFONATE MONOOXYGENASE"/>
    <property type="match status" value="1"/>
</dbReference>
<evidence type="ECO:0000256" key="1">
    <source>
        <dbReference type="ARBA" id="ARBA00022630"/>
    </source>
</evidence>
<proteinExistence type="predicted"/>
<sequence>MRTGLFLPTTNNGYLYSAAAPQYAPSYALNRRATLAAEAVGMDFVLSMVKHRGYGGPMGFWDQSLESLAMMGPLVEATSTIGLWASVGAPSLHPAMAAKAAAVLDEASGGRFGLNVVGGWNRAEYAQMGLWPSADYHARRYAYVEEYLDVVRGLWEHGRLTHHGEFFDLDDCLLDPRPVHGVTVVVPGQSPRSLASAGRQADVNFVLGDLPTLARARRGLLDVARPLGRRVESCALFGVITAPTDAEAADTARAYLEAADAATLAGLQAAAGTDASGTAANGNLKDQARGVPEIRFDHPVQAPVVVGPGLYQPNLVGSYDRVAATLDALETECDVTGCVLSVPDYTTDVEILGAEVLPRARTVRRAGRGAVAQHV</sequence>
<protein>
    <submittedName>
        <fullName evidence="6">Pyrimidine oxygenase</fullName>
    </submittedName>
</protein>
<evidence type="ECO:0000256" key="4">
    <source>
        <dbReference type="ARBA" id="ARBA00023033"/>
    </source>
</evidence>
<gene>
    <name evidence="6" type="ORF">CLV37_11562</name>
</gene>
<dbReference type="Proteomes" id="UP000238083">
    <property type="component" value="Unassembled WGS sequence"/>
</dbReference>
<keyword evidence="4" id="KW-0503">Monooxygenase</keyword>
<dbReference type="EMBL" id="PVZF01000015">
    <property type="protein sequence ID" value="PRY10798.1"/>
    <property type="molecule type" value="Genomic_DNA"/>
</dbReference>
<evidence type="ECO:0000313" key="6">
    <source>
        <dbReference type="EMBL" id="PRY10798.1"/>
    </source>
</evidence>
<dbReference type="GO" id="GO:0008726">
    <property type="term" value="F:alkanesulfonate monooxygenase activity"/>
    <property type="evidence" value="ECO:0007669"/>
    <property type="project" value="TreeGrafter"/>
</dbReference>
<keyword evidence="2" id="KW-0288">FMN</keyword>
<feature type="domain" description="Luciferase-like" evidence="5">
    <location>
        <begin position="1"/>
        <end position="274"/>
    </location>
</feature>
<evidence type="ECO:0000313" key="7">
    <source>
        <dbReference type="Proteomes" id="UP000238083"/>
    </source>
</evidence>
<dbReference type="AlphaFoldDB" id="A0A2T0QXN1"/>
<reference evidence="6 7" key="1">
    <citation type="submission" date="2018-03" db="EMBL/GenBank/DDBJ databases">
        <title>Genomic Encyclopedia of Archaeal and Bacterial Type Strains, Phase II (KMG-II): from individual species to whole genera.</title>
        <authorList>
            <person name="Goeker M."/>
        </authorList>
    </citation>
    <scope>NUCLEOTIDE SEQUENCE [LARGE SCALE GENOMIC DNA]</scope>
    <source>
        <strain evidence="6 7">DSM 19711</strain>
    </source>
</reference>
<dbReference type="PANTHER" id="PTHR42847:SF4">
    <property type="entry name" value="ALKANESULFONATE MONOOXYGENASE-RELATED"/>
    <property type="match status" value="1"/>
</dbReference>
<keyword evidence="3" id="KW-0560">Oxidoreductase</keyword>
<dbReference type="InterPro" id="IPR036661">
    <property type="entry name" value="Luciferase-like_sf"/>
</dbReference>
<accession>A0A2T0QXN1</accession>